<dbReference type="InterPro" id="IPR027417">
    <property type="entry name" value="P-loop_NTPase"/>
</dbReference>
<dbReference type="PRINTS" id="PR00364">
    <property type="entry name" value="DISEASERSIST"/>
</dbReference>
<proteinExistence type="inferred from homology"/>
<gene>
    <name evidence="14" type="ORF">C2S53_006290</name>
</gene>
<evidence type="ECO:0000256" key="9">
    <source>
        <dbReference type="ARBA" id="ARBA00022821"/>
    </source>
</evidence>
<dbReference type="Proteomes" id="UP001190926">
    <property type="component" value="Unassembled WGS sequence"/>
</dbReference>
<keyword evidence="5" id="KW-0433">Leucine-rich repeat</keyword>
<evidence type="ECO:0000259" key="13">
    <source>
        <dbReference type="Pfam" id="PF23598"/>
    </source>
</evidence>
<feature type="domain" description="Disease resistance R13L4/SHOC-2-like LRR" evidence="13">
    <location>
        <begin position="801"/>
        <end position="1080"/>
    </location>
</feature>
<keyword evidence="15" id="KW-1185">Reference proteome</keyword>
<feature type="domain" description="NB-ARC" evidence="11">
    <location>
        <begin position="148"/>
        <end position="321"/>
    </location>
</feature>
<accession>A0AAD4ITY8</accession>
<dbReference type="GO" id="GO:0043531">
    <property type="term" value="F:ADP binding"/>
    <property type="evidence" value="ECO:0007669"/>
    <property type="project" value="InterPro"/>
</dbReference>
<feature type="domain" description="Disease resistance protein winged helix" evidence="12">
    <location>
        <begin position="680"/>
        <end position="744"/>
    </location>
</feature>
<dbReference type="GO" id="GO:0005737">
    <property type="term" value="C:cytoplasm"/>
    <property type="evidence" value="ECO:0007669"/>
    <property type="project" value="UniProtKB-SubCell"/>
</dbReference>
<evidence type="ECO:0000259" key="12">
    <source>
        <dbReference type="Pfam" id="PF23559"/>
    </source>
</evidence>
<keyword evidence="8" id="KW-0547">Nucleotide-binding</keyword>
<dbReference type="InterPro" id="IPR058922">
    <property type="entry name" value="WHD_DRP"/>
</dbReference>
<name>A0AAD4ITY8_PERFH</name>
<dbReference type="PANTHER" id="PTHR23155">
    <property type="entry name" value="DISEASE RESISTANCE PROTEIN RP"/>
    <property type="match status" value="1"/>
</dbReference>
<dbReference type="Pfam" id="PF23559">
    <property type="entry name" value="WHD_DRP"/>
    <property type="match status" value="1"/>
</dbReference>
<reference evidence="14 15" key="1">
    <citation type="journal article" date="2021" name="Nat. Commun.">
        <title>Incipient diploidization of the medicinal plant Perilla within 10,000 years.</title>
        <authorList>
            <person name="Zhang Y."/>
            <person name="Shen Q."/>
            <person name="Leng L."/>
            <person name="Zhang D."/>
            <person name="Chen S."/>
            <person name="Shi Y."/>
            <person name="Ning Z."/>
            <person name="Chen S."/>
        </authorList>
    </citation>
    <scope>NUCLEOTIDE SEQUENCE [LARGE SCALE GENOMIC DNA]</scope>
    <source>
        <strain evidence="15">cv. PC099</strain>
    </source>
</reference>
<evidence type="ECO:0000256" key="1">
    <source>
        <dbReference type="ARBA" id="ARBA00002074"/>
    </source>
</evidence>
<dbReference type="Gene3D" id="1.10.8.430">
    <property type="entry name" value="Helical domain of apoptotic protease-activating factors"/>
    <property type="match status" value="1"/>
</dbReference>
<dbReference type="InterPro" id="IPR055414">
    <property type="entry name" value="LRR_R13L4/SHOC2-like"/>
</dbReference>
<keyword evidence="7" id="KW-0677">Repeat</keyword>
<evidence type="ECO:0000256" key="2">
    <source>
        <dbReference type="ARBA" id="ARBA00004496"/>
    </source>
</evidence>
<evidence type="ECO:0000259" key="11">
    <source>
        <dbReference type="Pfam" id="PF00931"/>
    </source>
</evidence>
<sequence>MAYAAVISLKQTLHLLRSSPHISFLSTSSPEILKLATTLQQVLERSDDSSSRKSCRLNALDAQIRQTVHEFEDLLELHVSSNHFLPESESHGDESARLKINSFLETMKMMEKEYVDELENSSPQEEDNISSNTDFGVKMVGLSNEFKDIKSKLLKSIRPDDFGVFSFVGMAGSGRSMIAKTIFDHIYNGREQSLDCGAMVTVGPNYQLKEIYLSILSQINDASIASNDELNISSQGDEELLGYHLYSSLKGRKYMIVIDDVWETRVWDDLRRSFPDQKNGSLVVITTSLKEVALYADCCRIFQIPVLDEDRTWHLLCVAIFGVNSSCPQELEESGKLIVKNIEGRIHSLAKVILFLLKAEEMVLCWNEVAADKEHSIFLVADELSEVNSIWEDLQVMCASLRDDDQRKVPALRMVATALNSSLSVNSLEPFKDHMFPDYMMPKIEFMSLLGMPGIGKTTLAKEIFKDQSILDHFDHHAWVTLGPRYQPEDILADVLLQIFPDIDKMSVKGDGPLAKELCAKLSKKRFFIVLDDVWNTEALQQLENLFKKMKAKVLVTTRLAYVARFSPIYKIIIRLPLLNKEESWSLLCQKVFPEGSCPIPLEKAGKRILEHCDGLPLLILMVASHLCKAEKKLEYWNQVADQKQNEVFKNAHSEISKALLPSYESLPQHLKACFLYMGIFRRNHWISNSNIIRLWDAEGFLEPKQTANVEDFAEECLEKLVDKSFVMGSYFEIGTCRLHSVFWHLSNSEAEKSNFLHAFTSFADSTIEDMEGQRRLCIRNSTLLGIKDVHDSIASIPTTRSLLCTGPPHQYPVPICFGLKLLRVLDALTIRLYEFPDEVVRLIHLRYLALTCSGKLPASISNLCSLHYLIVAQHLTIKSSEDLLLLPAEIWNMKELKYLHTTGRSLTSPQSGAILPNLSTLLDVSGQSCTDEFFKGIPNLLKLGIQIELDPDDGNGNPFHCLDHISGLKRLESLECVVVNPEFGFEVVSPPAPIPMFPLGLKKLSLSGLGYPWEYMSIIGKLQKLEVLELRCFSFKGTTWVTNAYSFPEVQLLLLEDIDLVRWKLESFSFKNLEFLSIKHCYNLEDLPHNFSSTVAKIEAVDCNTFVKKWADEVKEVDLNNMHVSRPFLEVESHSSWDDRKIN</sequence>
<keyword evidence="4" id="KW-0963">Cytoplasm</keyword>
<evidence type="ECO:0000256" key="4">
    <source>
        <dbReference type="ARBA" id="ARBA00022490"/>
    </source>
</evidence>
<dbReference type="InterPro" id="IPR002182">
    <property type="entry name" value="NB-ARC"/>
</dbReference>
<comment type="similarity">
    <text evidence="3">Belongs to the disease resistance NB-LRR family.</text>
</comment>
<dbReference type="InterPro" id="IPR032675">
    <property type="entry name" value="LRR_dom_sf"/>
</dbReference>
<evidence type="ECO:0000256" key="6">
    <source>
        <dbReference type="ARBA" id="ARBA00022667"/>
    </source>
</evidence>
<dbReference type="Pfam" id="PF23598">
    <property type="entry name" value="LRR_14"/>
    <property type="match status" value="1"/>
</dbReference>
<dbReference type="AlphaFoldDB" id="A0AAD4ITY8"/>
<dbReference type="Gene3D" id="1.20.5.4130">
    <property type="match status" value="1"/>
</dbReference>
<dbReference type="InterPro" id="IPR042197">
    <property type="entry name" value="Apaf_helical"/>
</dbReference>
<comment type="caution">
    <text evidence="14">The sequence shown here is derived from an EMBL/GenBank/DDBJ whole genome shotgun (WGS) entry which is preliminary data.</text>
</comment>
<dbReference type="PANTHER" id="PTHR23155:SF1152">
    <property type="entry name" value="AAA+ ATPASE DOMAIN-CONTAINING PROTEIN"/>
    <property type="match status" value="1"/>
</dbReference>
<dbReference type="SUPFAM" id="SSF52058">
    <property type="entry name" value="L domain-like"/>
    <property type="match status" value="1"/>
</dbReference>
<evidence type="ECO:0000256" key="5">
    <source>
        <dbReference type="ARBA" id="ARBA00022614"/>
    </source>
</evidence>
<evidence type="ECO:0000313" key="15">
    <source>
        <dbReference type="Proteomes" id="UP001190926"/>
    </source>
</evidence>
<dbReference type="Gene3D" id="3.40.50.300">
    <property type="entry name" value="P-loop containing nucleotide triphosphate hydrolases"/>
    <property type="match status" value="2"/>
</dbReference>
<evidence type="ECO:0000313" key="14">
    <source>
        <dbReference type="EMBL" id="KAH6821459.1"/>
    </source>
</evidence>
<dbReference type="Gene3D" id="3.80.10.10">
    <property type="entry name" value="Ribonuclease Inhibitor"/>
    <property type="match status" value="1"/>
</dbReference>
<evidence type="ECO:0000256" key="7">
    <source>
        <dbReference type="ARBA" id="ARBA00022737"/>
    </source>
</evidence>
<comment type="subcellular location">
    <subcellularLocation>
        <location evidence="2">Cytoplasm</location>
    </subcellularLocation>
</comment>
<feature type="domain" description="NB-ARC" evidence="11">
    <location>
        <begin position="441"/>
        <end position="595"/>
    </location>
</feature>
<keyword evidence="9" id="KW-0611">Plant defense</keyword>
<evidence type="ECO:0000256" key="10">
    <source>
        <dbReference type="ARBA" id="ARBA00022840"/>
    </source>
</evidence>
<dbReference type="InterPro" id="IPR036388">
    <property type="entry name" value="WH-like_DNA-bd_sf"/>
</dbReference>
<evidence type="ECO:0008006" key="16">
    <source>
        <dbReference type="Google" id="ProtNLM"/>
    </source>
</evidence>
<dbReference type="SUPFAM" id="SSF52540">
    <property type="entry name" value="P-loop containing nucleoside triphosphate hydrolases"/>
    <property type="match status" value="2"/>
</dbReference>
<keyword evidence="10" id="KW-0067">ATP-binding</keyword>
<organism evidence="14 15">
    <name type="scientific">Perilla frutescens var. hirtella</name>
    <name type="common">Perilla citriodora</name>
    <name type="synonym">Perilla setoyensis</name>
    <dbReference type="NCBI Taxonomy" id="608512"/>
    <lineage>
        <taxon>Eukaryota</taxon>
        <taxon>Viridiplantae</taxon>
        <taxon>Streptophyta</taxon>
        <taxon>Embryophyta</taxon>
        <taxon>Tracheophyta</taxon>
        <taxon>Spermatophyta</taxon>
        <taxon>Magnoliopsida</taxon>
        <taxon>eudicotyledons</taxon>
        <taxon>Gunneridae</taxon>
        <taxon>Pentapetalae</taxon>
        <taxon>asterids</taxon>
        <taxon>lamiids</taxon>
        <taxon>Lamiales</taxon>
        <taxon>Lamiaceae</taxon>
        <taxon>Nepetoideae</taxon>
        <taxon>Elsholtzieae</taxon>
        <taxon>Perilla</taxon>
    </lineage>
</organism>
<evidence type="ECO:0000256" key="3">
    <source>
        <dbReference type="ARBA" id="ARBA00008894"/>
    </source>
</evidence>
<evidence type="ECO:0000256" key="8">
    <source>
        <dbReference type="ARBA" id="ARBA00022741"/>
    </source>
</evidence>
<dbReference type="Gene3D" id="1.10.10.10">
    <property type="entry name" value="Winged helix-like DNA-binding domain superfamily/Winged helix DNA-binding domain"/>
    <property type="match status" value="1"/>
</dbReference>
<dbReference type="GO" id="GO:0009626">
    <property type="term" value="P:plant-type hypersensitive response"/>
    <property type="evidence" value="ECO:0007669"/>
    <property type="project" value="UniProtKB-KW"/>
</dbReference>
<dbReference type="EMBL" id="SDAM02002107">
    <property type="protein sequence ID" value="KAH6821459.1"/>
    <property type="molecule type" value="Genomic_DNA"/>
</dbReference>
<comment type="function">
    <text evidence="1">Confers resistance to late blight (Phytophthora infestans) races carrying the avirulence gene Avr1. Resistance proteins guard the plant against pathogens that contain an appropriate avirulence protein via an indirect interaction with this avirulence protein. That triggers a defense system including the hypersensitive response, which restricts the pathogen growth.</text>
</comment>
<keyword evidence="6" id="KW-0381">Hypersensitive response</keyword>
<protein>
    <recommendedName>
        <fullName evidence="16">NB-ARC domain-containing protein</fullName>
    </recommendedName>
</protein>
<dbReference type="Pfam" id="PF00931">
    <property type="entry name" value="NB-ARC"/>
    <property type="match status" value="2"/>
</dbReference>
<dbReference type="InterPro" id="IPR044974">
    <property type="entry name" value="Disease_R_plants"/>
</dbReference>